<reference evidence="2" key="2">
    <citation type="journal article" date="2021" name="PeerJ">
        <title>Extensive microbial diversity within the chicken gut microbiome revealed by metagenomics and culture.</title>
        <authorList>
            <person name="Gilroy R."/>
            <person name="Ravi A."/>
            <person name="Getino M."/>
            <person name="Pursley I."/>
            <person name="Horton D.L."/>
            <person name="Alikhan N.F."/>
            <person name="Baker D."/>
            <person name="Gharbi K."/>
            <person name="Hall N."/>
            <person name="Watson M."/>
            <person name="Adriaenssens E.M."/>
            <person name="Foster-Nyarko E."/>
            <person name="Jarju S."/>
            <person name="Secka A."/>
            <person name="Antonio M."/>
            <person name="Oren A."/>
            <person name="Chaudhuri R.R."/>
            <person name="La Ragione R."/>
            <person name="Hildebrand F."/>
            <person name="Pallen M.J."/>
        </authorList>
    </citation>
    <scope>NUCLEOTIDE SEQUENCE</scope>
    <source>
        <strain evidence="2">ChiSjej1B19-7085</strain>
    </source>
</reference>
<dbReference type="InterPro" id="IPR025945">
    <property type="entry name" value="DHHW"/>
</dbReference>
<gene>
    <name evidence="2" type="ORF">IAA54_07300</name>
</gene>
<organism evidence="2 3">
    <name type="scientific">Candidatus Gallacutalibacter pullicola</name>
    <dbReference type="NCBI Taxonomy" id="2840830"/>
    <lineage>
        <taxon>Bacteria</taxon>
        <taxon>Bacillati</taxon>
        <taxon>Bacillota</taxon>
        <taxon>Clostridia</taxon>
        <taxon>Eubacteriales</taxon>
        <taxon>Candidatus Gallacutalibacter</taxon>
    </lineage>
</organism>
<comment type="caution">
    <text evidence="2">The sequence shown here is derived from an EMBL/GenBank/DDBJ whole genome shotgun (WGS) entry which is preliminary data.</text>
</comment>
<keyword evidence="1" id="KW-0732">Signal</keyword>
<evidence type="ECO:0000313" key="3">
    <source>
        <dbReference type="Proteomes" id="UP000886785"/>
    </source>
</evidence>
<evidence type="ECO:0008006" key="4">
    <source>
        <dbReference type="Google" id="ProtNLM"/>
    </source>
</evidence>
<dbReference type="EMBL" id="DVHF01000082">
    <property type="protein sequence ID" value="HIR57460.1"/>
    <property type="molecule type" value="Genomic_DNA"/>
</dbReference>
<sequence>MKKIPVFLLFAVFIAVFAAAGPLIPSRTYSDLENRYLAQKPDFTLESFLKNEFSQEYEEYCNDQFPARDQWVTLKSVTETALGKTENNGVVLGRDGQLFNKVIRLDTETWESHTDALLQFAQKHSGNVTVTIVPNSYSVLSDKLPAGLHLLDQQSVIGSFYEELAPYAQTVDLFPALSDHAGEYIYYRTDHHWTTLGAWYGYESLCGALGLTPVPLSSFEGHEVPGFYGTYYSRSRLSGAQEDTITWYDIPVESVFCDGTQMDGLYDLSRFEIRDKYSAFLHGNHGITVIRGKNPETQKRLLILQDSFGNSIAPYFSQNYAEVTIIDLRHFAPSISQFIAENGFDDILVLYSFDGFLDERSVLRFKY</sequence>
<dbReference type="AlphaFoldDB" id="A0A9D1J1Q8"/>
<proteinExistence type="predicted"/>
<protein>
    <recommendedName>
        <fullName evidence="4">DHHW protein</fullName>
    </recommendedName>
</protein>
<accession>A0A9D1J1Q8</accession>
<feature type="chain" id="PRO_5039446766" description="DHHW protein" evidence="1">
    <location>
        <begin position="19"/>
        <end position="367"/>
    </location>
</feature>
<dbReference type="Proteomes" id="UP000886785">
    <property type="component" value="Unassembled WGS sequence"/>
</dbReference>
<reference evidence="2" key="1">
    <citation type="submission" date="2020-10" db="EMBL/GenBank/DDBJ databases">
        <authorList>
            <person name="Gilroy R."/>
        </authorList>
    </citation>
    <scope>NUCLEOTIDE SEQUENCE</scope>
    <source>
        <strain evidence="2">ChiSjej1B19-7085</strain>
    </source>
</reference>
<evidence type="ECO:0000313" key="2">
    <source>
        <dbReference type="EMBL" id="HIR57460.1"/>
    </source>
</evidence>
<evidence type="ECO:0000256" key="1">
    <source>
        <dbReference type="SAM" id="SignalP"/>
    </source>
</evidence>
<name>A0A9D1J1Q8_9FIRM</name>
<dbReference type="Pfam" id="PF14286">
    <property type="entry name" value="DHHW"/>
    <property type="match status" value="1"/>
</dbReference>
<feature type="signal peptide" evidence="1">
    <location>
        <begin position="1"/>
        <end position="18"/>
    </location>
</feature>